<keyword evidence="12 17" id="KW-0464">Manganese</keyword>
<dbReference type="PANTHER" id="PTHR10468:SF0">
    <property type="entry name" value="ALPHA-1,3-MANNOSYL-GLYCOPROTEIN 2-BETA-N-ACETYLGLUCOSAMINYLTRANSFERASE"/>
    <property type="match status" value="1"/>
</dbReference>
<evidence type="ECO:0000256" key="11">
    <source>
        <dbReference type="ARBA" id="ARBA00023136"/>
    </source>
</evidence>
<dbReference type="Gene3D" id="3.10.180.20">
    <property type="entry name" value="N-Acetylglucosaminyltransferase I, Domain 2"/>
    <property type="match status" value="1"/>
</dbReference>
<evidence type="ECO:0000256" key="5">
    <source>
        <dbReference type="ARBA" id="ARBA00022679"/>
    </source>
</evidence>
<accession>A0A3P7P1I4</accession>
<evidence type="ECO:0000256" key="13">
    <source>
        <dbReference type="ARBA" id="ARBA00037706"/>
    </source>
</evidence>
<keyword evidence="5" id="KW-0808">Transferase</keyword>
<evidence type="ECO:0000256" key="7">
    <source>
        <dbReference type="ARBA" id="ARBA00022723"/>
    </source>
</evidence>
<keyword evidence="19" id="KW-1185">Reference proteome</keyword>
<evidence type="ECO:0000256" key="17">
    <source>
        <dbReference type="RuleBase" id="RU368119"/>
    </source>
</evidence>
<comment type="pathway">
    <text evidence="2 17">Protein modification; protein glycosylation.</text>
</comment>
<dbReference type="EMBL" id="UYRT01100523">
    <property type="protein sequence ID" value="VDN42588.1"/>
    <property type="molecule type" value="Genomic_DNA"/>
</dbReference>
<dbReference type="EC" id="2.4.1.101" evidence="14 17"/>
<evidence type="ECO:0000256" key="10">
    <source>
        <dbReference type="ARBA" id="ARBA00023034"/>
    </source>
</evidence>
<dbReference type="GO" id="GO:0000139">
    <property type="term" value="C:Golgi membrane"/>
    <property type="evidence" value="ECO:0007669"/>
    <property type="project" value="UniProtKB-SubCell"/>
</dbReference>
<dbReference type="Proteomes" id="UP000271098">
    <property type="component" value="Unassembled WGS sequence"/>
</dbReference>
<evidence type="ECO:0000256" key="1">
    <source>
        <dbReference type="ARBA" id="ARBA00004323"/>
    </source>
</evidence>
<comment type="catalytic activity">
    <reaction evidence="16 17">
        <text>N(4)-(alpha-D-Man-(1-&gt;3)-[alpha-D-Man-(1-&gt;3)-[alpha-D-Man-(1-&gt;6)]-alpha-D-Man-(1-&gt;6)]-beta-D-Man-(1-&gt;4)-beta-D-GlcNAc-(1-&gt;4)-beta-D-GlcNAc)-L-asparaginyl-[protein] (N-glucan mannose isomer 5A1,2) + UDP-N-acetyl-alpha-D-glucosamine = N(4)-{beta-D-GlcNAc-(1-&gt;2)-alpha-D-Man-(1-&gt;3)-[alpha-D-Man-(1-&gt;3)-[alpha-D-Man-(1-&gt;6)]-alpha-D-Man-(1-&gt;6)]-beta-D-Man-(1-&gt;4)-beta-D-GlcNAc-(1-&gt;4)-beta-D-GlcNAc}-L-asparaginyl-[protein] + UDP + H(+)</text>
        <dbReference type="Rhea" id="RHEA:11456"/>
        <dbReference type="Rhea" id="RHEA-COMP:14367"/>
        <dbReference type="Rhea" id="RHEA-COMP:14368"/>
        <dbReference type="ChEBI" id="CHEBI:15378"/>
        <dbReference type="ChEBI" id="CHEBI:57705"/>
        <dbReference type="ChEBI" id="CHEBI:58223"/>
        <dbReference type="ChEBI" id="CHEBI:59087"/>
        <dbReference type="ChEBI" id="CHEBI:60625"/>
        <dbReference type="EC" id="2.4.1.101"/>
    </reaction>
</comment>
<organism evidence="18 19">
    <name type="scientific">Gongylonema pulchrum</name>
    <dbReference type="NCBI Taxonomy" id="637853"/>
    <lineage>
        <taxon>Eukaryota</taxon>
        <taxon>Metazoa</taxon>
        <taxon>Ecdysozoa</taxon>
        <taxon>Nematoda</taxon>
        <taxon>Chromadorea</taxon>
        <taxon>Rhabditida</taxon>
        <taxon>Spirurina</taxon>
        <taxon>Spiruromorpha</taxon>
        <taxon>Spiruroidea</taxon>
        <taxon>Gongylonematidae</taxon>
        <taxon>Gongylonema</taxon>
    </lineage>
</organism>
<keyword evidence="9 17" id="KW-1133">Transmembrane helix</keyword>
<comment type="subcellular location">
    <subcellularLocation>
        <location evidence="1 17">Golgi apparatus membrane</location>
        <topology evidence="1 17">Single-pass type II membrane protein</topology>
    </subcellularLocation>
</comment>
<evidence type="ECO:0000256" key="3">
    <source>
        <dbReference type="ARBA" id="ARBA00006492"/>
    </source>
</evidence>
<comment type="similarity">
    <text evidence="3 17">Belongs to the glycosyltransferase 13 family.</text>
</comment>
<dbReference type="GO" id="GO:0030145">
    <property type="term" value="F:manganese ion binding"/>
    <property type="evidence" value="ECO:0007669"/>
    <property type="project" value="UniProtKB-UniRule"/>
</dbReference>
<keyword evidence="11 17" id="KW-0472">Membrane</keyword>
<gene>
    <name evidence="18" type="ORF">GPUH_LOCUS24246</name>
</gene>
<comment type="function">
    <text evidence="13 17">Initiates complex N-linked carbohydrate formation. Essential for the conversion of high-mannose to hybrid and complex N-glycans.</text>
</comment>
<name>A0A3P7P1I4_9BILA</name>
<keyword evidence="6 17" id="KW-0812">Transmembrane</keyword>
<dbReference type="PANTHER" id="PTHR10468">
    <property type="entry name" value="PROTEIN O-LINKED-MANNOSE BETA-1,2-N-ACETYLGLUCOSAMINYLTRANSFERASE 1/ALPHA-1,3-MANNOSYL-GLYCOPROTEIN 2-BETA-N-ACETYLGLUCOSAMINYLTRANSFERASE"/>
    <property type="match status" value="1"/>
</dbReference>
<keyword evidence="7 17" id="KW-0479">Metal-binding</keyword>
<evidence type="ECO:0000256" key="2">
    <source>
        <dbReference type="ARBA" id="ARBA00004922"/>
    </source>
</evidence>
<evidence type="ECO:0000313" key="19">
    <source>
        <dbReference type="Proteomes" id="UP000271098"/>
    </source>
</evidence>
<dbReference type="AlphaFoldDB" id="A0A3P7P1I4"/>
<reference evidence="18 19" key="1">
    <citation type="submission" date="2018-11" db="EMBL/GenBank/DDBJ databases">
        <authorList>
            <consortium name="Pathogen Informatics"/>
        </authorList>
    </citation>
    <scope>NUCLEOTIDE SEQUENCE [LARGE SCALE GENOMIC DNA]</scope>
</reference>
<evidence type="ECO:0000256" key="12">
    <source>
        <dbReference type="ARBA" id="ARBA00023211"/>
    </source>
</evidence>
<dbReference type="GO" id="GO:0003827">
    <property type="term" value="F:alpha-1,3-mannosylglycoprotein 2-beta-N-acetylglucosaminyltransferase activity"/>
    <property type="evidence" value="ECO:0007669"/>
    <property type="project" value="UniProtKB-UniRule"/>
</dbReference>
<proteinExistence type="inferred from homology"/>
<protein>
    <recommendedName>
        <fullName evidence="14 17">Alpha-1,3-mannosyl-glycoprotein 2-beta-N-acetylglucosaminyltransferase</fullName>
        <shortName evidence="17">GNT-I</shortName>
        <shortName evidence="17">GlcNAc-T I</shortName>
        <ecNumber evidence="14 17">2.4.1.101</ecNumber>
    </recommendedName>
    <alternativeName>
        <fullName evidence="15 17">N-glycosyl-oligosaccharide-glycoprotein N-acetylglucosaminyltransferase I</fullName>
    </alternativeName>
</protein>
<dbReference type="Pfam" id="PF03071">
    <property type="entry name" value="GNT-I"/>
    <property type="match status" value="1"/>
</dbReference>
<dbReference type="UniPathway" id="UPA00378"/>
<keyword evidence="10 17" id="KW-0333">Golgi apparatus</keyword>
<evidence type="ECO:0000256" key="6">
    <source>
        <dbReference type="ARBA" id="ARBA00022692"/>
    </source>
</evidence>
<evidence type="ECO:0000256" key="8">
    <source>
        <dbReference type="ARBA" id="ARBA00022968"/>
    </source>
</evidence>
<keyword evidence="8 17" id="KW-0735">Signal-anchor</keyword>
<evidence type="ECO:0000313" key="18">
    <source>
        <dbReference type="EMBL" id="VDN42588.1"/>
    </source>
</evidence>
<evidence type="ECO:0000256" key="15">
    <source>
        <dbReference type="ARBA" id="ARBA00041712"/>
    </source>
</evidence>
<dbReference type="GO" id="GO:0006487">
    <property type="term" value="P:protein N-linked glycosylation"/>
    <property type="evidence" value="ECO:0007669"/>
    <property type="project" value="TreeGrafter"/>
</dbReference>
<dbReference type="InterPro" id="IPR004139">
    <property type="entry name" value="Glyco_trans_13"/>
</dbReference>
<dbReference type="OrthoDB" id="440755at2759"/>
<evidence type="ECO:0000256" key="14">
    <source>
        <dbReference type="ARBA" id="ARBA00038949"/>
    </source>
</evidence>
<sequence>MERVYSAPLISLSELLKSIINRGYRSRTIRVQYSTLSEYLNIADHLKIMRDFKDGVPRTAYLGVVTCFVYGVRIYIAPNPSSWEKYDPKWEALPSANDVITFL</sequence>
<dbReference type="InterPro" id="IPR052261">
    <property type="entry name" value="Glycosyltransferase_13"/>
</dbReference>
<evidence type="ECO:0000256" key="4">
    <source>
        <dbReference type="ARBA" id="ARBA00022676"/>
    </source>
</evidence>
<dbReference type="SUPFAM" id="SSF53448">
    <property type="entry name" value="Nucleotide-diphospho-sugar transferases"/>
    <property type="match status" value="1"/>
</dbReference>
<feature type="transmembrane region" description="Helical" evidence="17">
    <location>
        <begin position="59"/>
        <end position="76"/>
    </location>
</feature>
<dbReference type="InterPro" id="IPR029044">
    <property type="entry name" value="Nucleotide-diphossugar_trans"/>
</dbReference>
<keyword evidence="4 17" id="KW-0328">Glycosyltransferase</keyword>
<evidence type="ECO:0000256" key="16">
    <source>
        <dbReference type="ARBA" id="ARBA00049421"/>
    </source>
</evidence>
<comment type="cofactor">
    <cofactor evidence="17">
        <name>Mn(2+)</name>
        <dbReference type="ChEBI" id="CHEBI:29035"/>
    </cofactor>
    <text evidence="17">The cofactor is mostly bound to the substrate.</text>
</comment>
<evidence type="ECO:0000256" key="9">
    <source>
        <dbReference type="ARBA" id="ARBA00022989"/>
    </source>
</evidence>